<name>A0A3M6AN13_PSESS</name>
<dbReference type="EMBL" id="RBUM01000026">
    <property type="protein sequence ID" value="RMV20535.1"/>
    <property type="molecule type" value="Genomic_DNA"/>
</dbReference>
<dbReference type="Proteomes" id="UP000270795">
    <property type="component" value="Unassembled WGS sequence"/>
</dbReference>
<reference evidence="1 2" key="1">
    <citation type="submission" date="2018-08" db="EMBL/GenBank/DDBJ databases">
        <title>Recombination of ecologically and evolutionarily significant loci maintains genetic cohesion in the Pseudomonas syringae species complex.</title>
        <authorList>
            <person name="Dillon M."/>
            <person name="Thakur S."/>
            <person name="Almeida R.N.D."/>
            <person name="Weir B.S."/>
            <person name="Guttman D.S."/>
        </authorList>
    </citation>
    <scope>NUCLEOTIDE SEQUENCE [LARGE SCALE GENOMIC DNA]</scope>
    <source>
        <strain evidence="1 2">ICMP 11899</strain>
    </source>
</reference>
<comment type="caution">
    <text evidence="1">The sequence shown here is derived from an EMBL/GenBank/DDBJ whole genome shotgun (WGS) entry which is preliminary data.</text>
</comment>
<evidence type="ECO:0000313" key="1">
    <source>
        <dbReference type="EMBL" id="RMV20535.1"/>
    </source>
</evidence>
<dbReference type="AlphaFoldDB" id="A0A3M6AN13"/>
<evidence type="ECO:0000313" key="2">
    <source>
        <dbReference type="Proteomes" id="UP000270795"/>
    </source>
</evidence>
<accession>A0A3M6AN13</accession>
<gene>
    <name evidence="1" type="ORF">ALP17_200079</name>
</gene>
<proteinExistence type="predicted"/>
<protein>
    <submittedName>
        <fullName evidence="1">Uncharacterized protein</fullName>
    </submittedName>
</protein>
<sequence>MCSVNSKSVDDTARSVTGPIRLKAFGGAQVFESVGFQQPAGRRTFRVQNVDLFPVVQTVLIGEGQQVASQYAVALAVRTCHCTFECDEGIACFDRGLFGNAGHGVEKADGMVVAQNGMFFRGAELLVHVTGKDIEHGIEMRLT</sequence>
<organism evidence="1 2">
    <name type="scientific">Pseudomonas savastanoi</name>
    <name type="common">Pseudomonas syringae pv. savastanoi</name>
    <dbReference type="NCBI Taxonomy" id="29438"/>
    <lineage>
        <taxon>Bacteria</taxon>
        <taxon>Pseudomonadati</taxon>
        <taxon>Pseudomonadota</taxon>
        <taxon>Gammaproteobacteria</taxon>
        <taxon>Pseudomonadales</taxon>
        <taxon>Pseudomonadaceae</taxon>
        <taxon>Pseudomonas</taxon>
    </lineage>
</organism>